<accession>B9BV09</accession>
<comment type="caution">
    <text evidence="1">The sequence shown here is derived from an EMBL/GenBank/DDBJ whole genome shotgun (WGS) entry which is preliminary data.</text>
</comment>
<evidence type="ECO:0000313" key="1">
    <source>
        <dbReference type="EMBL" id="EEE05214.1"/>
    </source>
</evidence>
<reference evidence="1 2" key="1">
    <citation type="journal article" date="2012" name="J. Bacteriol.">
        <title>Draft Genome Sequence Determination for Cystic Fibrosis and Chronic Granulomatous Disease Burkholderia multivorans Isolates.</title>
        <authorList>
            <person name="Varga J.J."/>
            <person name="Losada L."/>
            <person name="Zelazny A.M."/>
            <person name="Brinkac L."/>
            <person name="Harkins D."/>
            <person name="Radune D."/>
            <person name="Hostetler J."/>
            <person name="Sampaio E.P."/>
            <person name="Ronning C.M."/>
            <person name="Nierman W.C."/>
            <person name="Greenberg D.E."/>
            <person name="Holland S.M."/>
            <person name="Goldberg J.B."/>
        </authorList>
    </citation>
    <scope>NUCLEOTIDE SEQUENCE [LARGE SCALE GENOMIC DNA]</scope>
    <source>
        <strain evidence="1 2">CGD2</strain>
    </source>
</reference>
<name>B9BV09_9BURK</name>
<protein>
    <submittedName>
        <fullName evidence="1">Uncharacterized protein</fullName>
    </submittedName>
</protein>
<organism evidence="1 2">
    <name type="scientific">Burkholderia multivorans CGD2</name>
    <dbReference type="NCBI Taxonomy" id="513052"/>
    <lineage>
        <taxon>Bacteria</taxon>
        <taxon>Pseudomonadati</taxon>
        <taxon>Pseudomonadota</taxon>
        <taxon>Betaproteobacteria</taxon>
        <taxon>Burkholderiales</taxon>
        <taxon>Burkholderiaceae</taxon>
        <taxon>Burkholderia</taxon>
        <taxon>Burkholderia cepacia complex</taxon>
    </lineage>
</organism>
<dbReference type="AlphaFoldDB" id="B9BV09"/>
<sequence>MAIAVFCRKCAERIFGLYPSGAIQLIHRFESVYGQPV</sequence>
<dbReference type="Proteomes" id="UP000004535">
    <property type="component" value="Unassembled WGS sequence"/>
</dbReference>
<dbReference type="EMBL" id="ACFC01000010">
    <property type="protein sequence ID" value="EEE05214.1"/>
    <property type="molecule type" value="Genomic_DNA"/>
</dbReference>
<evidence type="ECO:0000313" key="2">
    <source>
        <dbReference type="Proteomes" id="UP000004535"/>
    </source>
</evidence>
<proteinExistence type="predicted"/>
<gene>
    <name evidence="1" type="ORF">BURMUCGD2_0408</name>
</gene>